<dbReference type="RefSeq" id="WP_144311208.1">
    <property type="nucleotide sequence ID" value="NZ_VMNK01000020.1"/>
</dbReference>
<keyword evidence="1" id="KW-1133">Transmembrane helix</keyword>
<comment type="caution">
    <text evidence="2">The sequence shown here is derived from an EMBL/GenBank/DDBJ whole genome shotgun (WGS) entry which is preliminary data.</text>
</comment>
<sequence length="218" mass="24539">MAATSNASGGVRLLVLLVLLGISVFLLVNKNLFLDNVASWRRGTASFSLDLNTLSGSLTEAGVLRRFPELELRCQSAPADIQNLGDRVCYNYAKRFDGYGAHFVAFFLRDGKLASMKVDVPWWWHAAMEKRLIERYGQPTGRQVLPSGDQRLEGWQLAQGSVFYNRDPDLNPLQWNSVFWMSDRQIEQMGGSFVQGVSEPSATRAQMLRWLLGKLIHS</sequence>
<gene>
    <name evidence="2" type="ORF">FHP91_19680</name>
</gene>
<keyword evidence="3" id="KW-1185">Reference proteome</keyword>
<protein>
    <submittedName>
        <fullName evidence="2">Uncharacterized protein</fullName>
    </submittedName>
</protein>
<feature type="transmembrane region" description="Helical" evidence="1">
    <location>
        <begin position="12"/>
        <end position="33"/>
    </location>
</feature>
<dbReference type="Proteomes" id="UP000319502">
    <property type="component" value="Unassembled WGS sequence"/>
</dbReference>
<dbReference type="OrthoDB" id="8908849at2"/>
<keyword evidence="1" id="KW-0472">Membrane</keyword>
<dbReference type="AlphaFoldDB" id="A0A557QET5"/>
<name>A0A557QET5_9RHOO</name>
<dbReference type="EMBL" id="VMNK01000020">
    <property type="protein sequence ID" value="TVO51395.1"/>
    <property type="molecule type" value="Genomic_DNA"/>
</dbReference>
<proteinExistence type="predicted"/>
<evidence type="ECO:0000313" key="3">
    <source>
        <dbReference type="Proteomes" id="UP000319502"/>
    </source>
</evidence>
<accession>A0A557QET5</accession>
<reference evidence="2 3" key="1">
    <citation type="submission" date="2019-07" db="EMBL/GenBank/DDBJ databases">
        <title>The pathways for chlorine oxyanion respiration interact through the shared metabolite chlorate.</title>
        <authorList>
            <person name="Barnum T.P."/>
            <person name="Cheng Y."/>
            <person name="Hill K.A."/>
            <person name="Lucas L.N."/>
            <person name="Carlson H.K."/>
            <person name="Coates J.D."/>
        </authorList>
    </citation>
    <scope>NUCLEOTIDE SEQUENCE [LARGE SCALE GENOMIC DNA]</scope>
    <source>
        <strain evidence="2 3">SFB-3</strain>
    </source>
</reference>
<keyword evidence="1" id="KW-0812">Transmembrane</keyword>
<organism evidence="2 3">
    <name type="scientific">Denitromonas halophila</name>
    <dbReference type="NCBI Taxonomy" id="1629404"/>
    <lineage>
        <taxon>Bacteria</taxon>
        <taxon>Pseudomonadati</taxon>
        <taxon>Pseudomonadota</taxon>
        <taxon>Betaproteobacteria</taxon>
        <taxon>Rhodocyclales</taxon>
        <taxon>Zoogloeaceae</taxon>
        <taxon>Denitromonas</taxon>
    </lineage>
</organism>
<evidence type="ECO:0000256" key="1">
    <source>
        <dbReference type="SAM" id="Phobius"/>
    </source>
</evidence>
<evidence type="ECO:0000313" key="2">
    <source>
        <dbReference type="EMBL" id="TVO51395.1"/>
    </source>
</evidence>